<evidence type="ECO:0000256" key="5">
    <source>
        <dbReference type="ARBA" id="ARBA00022898"/>
    </source>
</evidence>
<evidence type="ECO:0000313" key="7">
    <source>
        <dbReference type="EMBL" id="PAU76859.1"/>
    </source>
</evidence>
<keyword evidence="5 6" id="KW-0663">Pyridoxal phosphate</keyword>
<evidence type="ECO:0000256" key="1">
    <source>
        <dbReference type="ARBA" id="ARBA00001933"/>
    </source>
</evidence>
<dbReference type="InterPro" id="IPR015421">
    <property type="entry name" value="PyrdxlP-dep_Trfase_major"/>
</dbReference>
<dbReference type="InterPro" id="IPR049704">
    <property type="entry name" value="Aminotrans_3_PPA_site"/>
</dbReference>
<comment type="caution">
    <text evidence="7">The sequence shown here is derived from an EMBL/GenBank/DDBJ whole genome shotgun (WGS) entry which is preliminary data.</text>
</comment>
<dbReference type="PROSITE" id="PS00600">
    <property type="entry name" value="AA_TRANSFER_CLASS_3"/>
    <property type="match status" value="1"/>
</dbReference>
<evidence type="ECO:0000313" key="8">
    <source>
        <dbReference type="Proteomes" id="UP000217771"/>
    </source>
</evidence>
<organism evidence="7 8">
    <name type="scientific">Halomonas salipaludis</name>
    <dbReference type="NCBI Taxonomy" id="2032625"/>
    <lineage>
        <taxon>Bacteria</taxon>
        <taxon>Pseudomonadati</taxon>
        <taxon>Pseudomonadota</taxon>
        <taxon>Gammaproteobacteria</taxon>
        <taxon>Oceanospirillales</taxon>
        <taxon>Halomonadaceae</taxon>
        <taxon>Halomonas</taxon>
    </lineage>
</organism>
<dbReference type="NCBIfam" id="NF004767">
    <property type="entry name" value="PRK06105.1"/>
    <property type="match status" value="1"/>
</dbReference>
<dbReference type="PANTHER" id="PTHR43094">
    <property type="entry name" value="AMINOTRANSFERASE"/>
    <property type="match status" value="1"/>
</dbReference>
<dbReference type="PANTHER" id="PTHR43094:SF1">
    <property type="entry name" value="AMINOTRANSFERASE CLASS-III"/>
    <property type="match status" value="1"/>
</dbReference>
<dbReference type="Proteomes" id="UP000217771">
    <property type="component" value="Unassembled WGS sequence"/>
</dbReference>
<dbReference type="InterPro" id="IPR005814">
    <property type="entry name" value="Aminotrans_3"/>
</dbReference>
<accession>A0A2A2EWV9</accession>
<evidence type="ECO:0000256" key="3">
    <source>
        <dbReference type="ARBA" id="ARBA00022576"/>
    </source>
</evidence>
<dbReference type="EMBL" id="NSKB01000004">
    <property type="protein sequence ID" value="PAU76859.1"/>
    <property type="molecule type" value="Genomic_DNA"/>
</dbReference>
<protein>
    <submittedName>
        <fullName evidence="7">Aspartate aminotransferase family protein</fullName>
    </submittedName>
</protein>
<evidence type="ECO:0000256" key="4">
    <source>
        <dbReference type="ARBA" id="ARBA00022679"/>
    </source>
</evidence>
<dbReference type="Gene3D" id="3.90.1150.10">
    <property type="entry name" value="Aspartate Aminotransferase, domain 1"/>
    <property type="match status" value="1"/>
</dbReference>
<dbReference type="OrthoDB" id="7052035at2"/>
<comment type="cofactor">
    <cofactor evidence="1">
        <name>pyridoxal 5'-phosphate</name>
        <dbReference type="ChEBI" id="CHEBI:597326"/>
    </cofactor>
</comment>
<proteinExistence type="inferred from homology"/>
<dbReference type="PIRSF" id="PIRSF000521">
    <property type="entry name" value="Transaminase_4ab_Lys_Orn"/>
    <property type="match status" value="1"/>
</dbReference>
<dbReference type="GO" id="GO:0030170">
    <property type="term" value="F:pyridoxal phosphate binding"/>
    <property type="evidence" value="ECO:0007669"/>
    <property type="project" value="InterPro"/>
</dbReference>
<keyword evidence="4 7" id="KW-0808">Transferase</keyword>
<comment type="similarity">
    <text evidence="2 6">Belongs to the class-III pyridoxal-phosphate-dependent aminotransferase family.</text>
</comment>
<sequence>MKNDGVLHPYSNARALEKEKRLIITEGDGIYVIDSEGRRYIEGVSSLWYANLGFSEKRLADAATRQLNRLPCYHAFSNRITDVVLELTERLLGMAPVPMSSVFYASSGSEANDTALKIVEYYYNAIGKPDKKLIIGRKMGYHGVTHAAASMTGVPRNHMGFDLPSSRVLHVSQPDFYKFGKIGETEEEYSGRLAEELENAIIQAGPERIGAFIAEPLMGVGGVVPPPAGYFQKVQKILDEHEILFIVDEVICGFGRLGEMFGTTAYDLKPDMITIAKGFSCGYVPISALMMNSKVYEAVADGTDKNGVFGHGFTYSAHPVAAAVALEALNIYEELDITKRVQELGDYFQTKLEDLRKSPIVGDIRGRGLIAGIQVVKNSETKEFFEPSQGAGKIFEINTERHGLITRALGDVLALAPPLIINKDEIDDFICRLSLALVDTEKELC</sequence>
<dbReference type="RefSeq" id="WP_095621248.1">
    <property type="nucleotide sequence ID" value="NZ_NSKB01000004.1"/>
</dbReference>
<dbReference type="Gene3D" id="3.40.640.10">
    <property type="entry name" value="Type I PLP-dependent aspartate aminotransferase-like (Major domain)"/>
    <property type="match status" value="1"/>
</dbReference>
<evidence type="ECO:0000256" key="2">
    <source>
        <dbReference type="ARBA" id="ARBA00008954"/>
    </source>
</evidence>
<dbReference type="Pfam" id="PF00202">
    <property type="entry name" value="Aminotran_3"/>
    <property type="match status" value="1"/>
</dbReference>
<name>A0A2A2EWV9_9GAMM</name>
<dbReference type="GO" id="GO:0005829">
    <property type="term" value="C:cytosol"/>
    <property type="evidence" value="ECO:0007669"/>
    <property type="project" value="TreeGrafter"/>
</dbReference>
<dbReference type="FunFam" id="3.40.640.10:FF:000014">
    <property type="entry name" value="Adenosylmethionine-8-amino-7-oxononanoate aminotransferase, probable"/>
    <property type="match status" value="1"/>
</dbReference>
<dbReference type="SUPFAM" id="SSF53383">
    <property type="entry name" value="PLP-dependent transferases"/>
    <property type="match status" value="1"/>
</dbReference>
<evidence type="ECO:0000256" key="6">
    <source>
        <dbReference type="RuleBase" id="RU003560"/>
    </source>
</evidence>
<dbReference type="CDD" id="cd00610">
    <property type="entry name" value="OAT_like"/>
    <property type="match status" value="1"/>
</dbReference>
<dbReference type="GO" id="GO:0008483">
    <property type="term" value="F:transaminase activity"/>
    <property type="evidence" value="ECO:0007669"/>
    <property type="project" value="UniProtKB-KW"/>
</dbReference>
<gene>
    <name evidence="7" type="ORF">CK498_12875</name>
</gene>
<dbReference type="InterPro" id="IPR015424">
    <property type="entry name" value="PyrdxlP-dep_Trfase"/>
</dbReference>
<dbReference type="AlphaFoldDB" id="A0A2A2EWV9"/>
<dbReference type="InterPro" id="IPR015422">
    <property type="entry name" value="PyrdxlP-dep_Trfase_small"/>
</dbReference>
<keyword evidence="8" id="KW-1185">Reference proteome</keyword>
<reference evidence="7 8" key="1">
    <citation type="submission" date="2017-08" db="EMBL/GenBank/DDBJ databases">
        <title>Halomonas alkalisoli sp. nov., isolated from saline alkaline soil.</title>
        <authorList>
            <person name="Wang D."/>
            <person name="Zhang G."/>
        </authorList>
    </citation>
    <scope>NUCLEOTIDE SEQUENCE [LARGE SCALE GENOMIC DNA]</scope>
    <source>
        <strain evidence="7 8">WRN001</strain>
    </source>
</reference>
<keyword evidence="3 7" id="KW-0032">Aminotransferase</keyword>